<dbReference type="GO" id="GO:0042147">
    <property type="term" value="P:retrograde transport, endosome to Golgi"/>
    <property type="evidence" value="ECO:0007669"/>
    <property type="project" value="TreeGrafter"/>
</dbReference>
<dbReference type="VEuPathDB" id="FungiDB:PSHT_13140"/>
<dbReference type="InterPro" id="IPR036322">
    <property type="entry name" value="WD40_repeat_dom_sf"/>
</dbReference>
<evidence type="ECO:0000313" key="5">
    <source>
        <dbReference type="EMBL" id="POW11124.1"/>
    </source>
</evidence>
<name>A0A2S4VNK2_9BASI</name>
<sequence>MGLVGTPPGTSKSESVGSQILQEVVQKRSMYWPTGSASRLSHSSTLTTTSISGGSTTPTKDHHHHQASDIPENHPGAYTHGFRQGELIGINSCSATPQAPLGLFATWTTTELTIWNPKPKIAISKLIRSPDSLTRLGDNKDVKWKPDSNEHTLIIWTVNSALIIYRLEPLPKSDSVYNLPPDQSESFLSTGPADRIPFPKLALKFIGEIPPLDPSDVISCLALTPSHILIGIANPSSLENYLLRTNHHHHDSLHEDQNLKPNSHSVKSSTKNLLSDIDWLIDKSVTLLSITWTRICSPHYIFPTHEADRELGTDEEVRWMGNCFHDPVERLGHLPATGACAINLRFSLVAVGVQKGIVDVYSFRGSALLTNYSHSLNPQTNQNDHEPRGNSEQCGGVVNTCAWTSDGHALAVASSNGFSVWSVFGRLQTCCNSGMLLENETNSSDIKFDDYFMGSCRTLGTWKLRTVSFDCSLGFSDTIYRRRSVVLRLQPYIRRLDDRVSVYRGADCPDLSVINPKSDVWQHIKIPADYISTNWPINYSCISEDGKLLAVAGTRGFTHFNSVSGRWKLFENEDEEQSIHVRGGMQWFENTLVDLTRQVSISSQEALAAASNLLSNEIPDLFRIIRLFARENTLSLSHCLLKHHLSHPIVLLSIYDTSLLIYTTDNTLSHFIIKGQTLIPCGSIGFEGVVGNPLRDLSGEENVISTSSSQAVENRLTIPLNFHPLCEFSAINVPYDPIADLLPFLSLCSVLMDKGIFIGIEQETVIKKSLNFALFRIVTNTELFIHQVIKFYLSRGRMKEAVGFGAHYSKLIYFGHSLEILLHTVLEEEADSKTNPPTLQKNTTSSSSTGPNDSTTIHTDANEETTEKQRMVLLPLVAEFLDHFRESLEVVVGCARKIDLKQWKNLFQIVGKPRDLFEKSLDLGLLQVASSYLLILNHYYLDDLSFFDNRPQIVNHDQDQNHNQDQNSNLSHIDEDHYSIEIICSDTLRLLKIGIEVKNWTFYFPLCAL</sequence>
<feature type="region of interest" description="Disordered" evidence="3">
    <location>
        <begin position="35"/>
        <end position="78"/>
    </location>
</feature>
<keyword evidence="6" id="KW-1185">Reference proteome</keyword>
<evidence type="ECO:0000256" key="2">
    <source>
        <dbReference type="ARBA" id="ARBA00023136"/>
    </source>
</evidence>
<dbReference type="EMBL" id="PKSL01000041">
    <property type="protein sequence ID" value="POW11124.1"/>
    <property type="molecule type" value="Genomic_DNA"/>
</dbReference>
<dbReference type="AlphaFoldDB" id="A0A2S4VNK2"/>
<evidence type="ECO:0000256" key="3">
    <source>
        <dbReference type="SAM" id="MobiDB-lite"/>
    </source>
</evidence>
<dbReference type="PANTHER" id="PTHR22746">
    <property type="entry name" value="RAB6A-GEF COMPLEX PARTNER PROTEIN 1"/>
    <property type="match status" value="1"/>
</dbReference>
<dbReference type="PANTHER" id="PTHR22746:SF10">
    <property type="entry name" value="GUANINE NUCLEOTIDE EXCHANGE FACTOR SUBUNIT RIC1"/>
    <property type="match status" value="1"/>
</dbReference>
<protein>
    <recommendedName>
        <fullName evidence="4">RIC1 C-terminal alpha solenoid region domain-containing protein</fullName>
    </recommendedName>
</protein>
<feature type="domain" description="RIC1 C-terminal alpha solenoid region" evidence="4">
    <location>
        <begin position="786"/>
        <end position="1004"/>
    </location>
</feature>
<feature type="region of interest" description="Disordered" evidence="3">
    <location>
        <begin position="831"/>
        <end position="864"/>
    </location>
</feature>
<dbReference type="Proteomes" id="UP000239156">
    <property type="component" value="Unassembled WGS sequence"/>
</dbReference>
<evidence type="ECO:0000256" key="1">
    <source>
        <dbReference type="ARBA" id="ARBA00004370"/>
    </source>
</evidence>
<comment type="caution">
    <text evidence="5">The sequence shown here is derived from an EMBL/GenBank/DDBJ whole genome shotgun (WGS) entry which is preliminary data.</text>
</comment>
<dbReference type="SUPFAM" id="SSF50978">
    <property type="entry name" value="WD40 repeat-like"/>
    <property type="match status" value="1"/>
</dbReference>
<feature type="compositionally biased region" description="Low complexity" evidence="3">
    <location>
        <begin position="35"/>
        <end position="58"/>
    </location>
</feature>
<organism evidence="5 6">
    <name type="scientific">Puccinia striiformis</name>
    <dbReference type="NCBI Taxonomy" id="27350"/>
    <lineage>
        <taxon>Eukaryota</taxon>
        <taxon>Fungi</taxon>
        <taxon>Dikarya</taxon>
        <taxon>Basidiomycota</taxon>
        <taxon>Pucciniomycotina</taxon>
        <taxon>Pucciniomycetes</taxon>
        <taxon>Pucciniales</taxon>
        <taxon>Pucciniaceae</taxon>
        <taxon>Puccinia</taxon>
    </lineage>
</organism>
<dbReference type="Pfam" id="PF25440">
    <property type="entry name" value="Beta-prop_RIC1_2nd"/>
    <property type="match status" value="1"/>
</dbReference>
<evidence type="ECO:0000313" key="6">
    <source>
        <dbReference type="Proteomes" id="UP000239156"/>
    </source>
</evidence>
<dbReference type="InterPro" id="IPR040096">
    <property type="entry name" value="Ric1"/>
</dbReference>
<reference evidence="5" key="1">
    <citation type="submission" date="2017-12" db="EMBL/GenBank/DDBJ databases">
        <title>Gene loss provides genomic basis for host adaptation in cereal stripe rust fungi.</title>
        <authorList>
            <person name="Xia C."/>
        </authorList>
    </citation>
    <scope>NUCLEOTIDE SEQUENCE [LARGE SCALE GENOMIC DNA]</scope>
    <source>
        <strain evidence="5">93-210</strain>
    </source>
</reference>
<dbReference type="GO" id="GO:0005829">
    <property type="term" value="C:cytosol"/>
    <property type="evidence" value="ECO:0007669"/>
    <property type="project" value="TreeGrafter"/>
</dbReference>
<dbReference type="SUPFAM" id="SSF82171">
    <property type="entry name" value="DPP6 N-terminal domain-like"/>
    <property type="match status" value="1"/>
</dbReference>
<comment type="subcellular location">
    <subcellularLocation>
        <location evidence="1">Membrane</location>
    </subcellularLocation>
</comment>
<dbReference type="GO" id="GO:0034066">
    <property type="term" value="C:Ric1-Rgp1 guanyl-nucleotide exchange factor complex"/>
    <property type="evidence" value="ECO:0007669"/>
    <property type="project" value="InterPro"/>
</dbReference>
<dbReference type="InterPro" id="IPR009771">
    <property type="entry name" value="RIC1_C"/>
</dbReference>
<evidence type="ECO:0000259" key="4">
    <source>
        <dbReference type="Pfam" id="PF07064"/>
    </source>
</evidence>
<accession>A0A2S4VNK2</accession>
<dbReference type="VEuPathDB" id="FungiDB:PSTT_05520"/>
<gene>
    <name evidence="5" type="ORF">PSTT_05520</name>
</gene>
<keyword evidence="2" id="KW-0472">Membrane</keyword>
<dbReference type="VEuPathDB" id="FungiDB:PSHT_13139"/>
<feature type="compositionally biased region" description="Polar residues" evidence="3">
    <location>
        <begin position="833"/>
        <end position="859"/>
    </location>
</feature>
<dbReference type="GO" id="GO:0006886">
    <property type="term" value="P:intracellular protein transport"/>
    <property type="evidence" value="ECO:0007669"/>
    <property type="project" value="InterPro"/>
</dbReference>
<proteinExistence type="predicted"/>
<dbReference type="Pfam" id="PF07064">
    <property type="entry name" value="RIC1"/>
    <property type="match status" value="1"/>
</dbReference>
<dbReference type="GO" id="GO:0000139">
    <property type="term" value="C:Golgi membrane"/>
    <property type="evidence" value="ECO:0007669"/>
    <property type="project" value="TreeGrafter"/>
</dbReference>